<evidence type="ECO:0000256" key="1">
    <source>
        <dbReference type="SAM" id="Coils"/>
    </source>
</evidence>
<organism evidence="2 3">
    <name type="scientific">Chelydra serpentina</name>
    <name type="common">Snapping turtle</name>
    <name type="synonym">Testudo serpentina</name>
    <dbReference type="NCBI Taxonomy" id="8475"/>
    <lineage>
        <taxon>Eukaryota</taxon>
        <taxon>Metazoa</taxon>
        <taxon>Chordata</taxon>
        <taxon>Craniata</taxon>
        <taxon>Vertebrata</taxon>
        <taxon>Euteleostomi</taxon>
        <taxon>Archelosauria</taxon>
        <taxon>Testudinata</taxon>
        <taxon>Testudines</taxon>
        <taxon>Cryptodira</taxon>
        <taxon>Durocryptodira</taxon>
        <taxon>Americhelydia</taxon>
        <taxon>Chelydroidea</taxon>
        <taxon>Chelydridae</taxon>
        <taxon>Chelydra</taxon>
    </lineage>
</organism>
<dbReference type="Ensembl" id="ENSCSRT00000015538.1">
    <property type="protein sequence ID" value="ENSCSRP00000014904.1"/>
    <property type="gene ID" value="ENSCSRG00000011425.1"/>
</dbReference>
<protein>
    <submittedName>
        <fullName evidence="2">Uncharacterized protein</fullName>
    </submittedName>
</protein>
<dbReference type="AlphaFoldDB" id="A0A8C3XPN1"/>
<evidence type="ECO:0000313" key="3">
    <source>
        <dbReference type="Proteomes" id="UP000694403"/>
    </source>
</evidence>
<accession>A0A8C3XPN1</accession>
<feature type="coiled-coil region" evidence="1">
    <location>
        <begin position="20"/>
        <end position="47"/>
    </location>
</feature>
<name>A0A8C3XPN1_CHESE</name>
<evidence type="ECO:0000313" key="2">
    <source>
        <dbReference type="Ensembl" id="ENSCSRP00000014904.1"/>
    </source>
</evidence>
<dbReference type="Proteomes" id="UP000694403">
    <property type="component" value="Unplaced"/>
</dbReference>
<sequence>MEMDEGKGGTGLRQYYLSKIEELQLTVNEKSQNLRRLQAQRNELNAKGRAPAGLVRLVRARLPPASPPR</sequence>
<reference evidence="2" key="1">
    <citation type="submission" date="2025-08" db="UniProtKB">
        <authorList>
            <consortium name="Ensembl"/>
        </authorList>
    </citation>
    <scope>IDENTIFICATION</scope>
</reference>
<proteinExistence type="predicted"/>
<keyword evidence="3" id="KW-1185">Reference proteome</keyword>
<reference evidence="2" key="2">
    <citation type="submission" date="2025-09" db="UniProtKB">
        <authorList>
            <consortium name="Ensembl"/>
        </authorList>
    </citation>
    <scope>IDENTIFICATION</scope>
</reference>
<keyword evidence="1" id="KW-0175">Coiled coil</keyword>